<dbReference type="SMART" id="SM00360">
    <property type="entry name" value="RRM"/>
    <property type="match status" value="1"/>
</dbReference>
<evidence type="ECO:0000256" key="2">
    <source>
        <dbReference type="ARBA" id="ARBA00022763"/>
    </source>
</evidence>
<dbReference type="PROSITE" id="PS50102">
    <property type="entry name" value="RRM"/>
    <property type="match status" value="1"/>
</dbReference>
<evidence type="ECO:0000256" key="4">
    <source>
        <dbReference type="PROSITE-ProRule" id="PRU00176"/>
    </source>
</evidence>
<dbReference type="Gene3D" id="3.30.70.330">
    <property type="match status" value="1"/>
</dbReference>
<dbReference type="GO" id="GO:0005730">
    <property type="term" value="C:nucleolus"/>
    <property type="evidence" value="ECO:0007669"/>
    <property type="project" value="TreeGrafter"/>
</dbReference>
<dbReference type="SUPFAM" id="SSF54768">
    <property type="entry name" value="dsRNA-binding domain-like"/>
    <property type="match status" value="1"/>
</dbReference>
<keyword evidence="4" id="KW-0694">RNA-binding</keyword>
<dbReference type="AlphaFoldDB" id="A0AB34IM29"/>
<dbReference type="Pfam" id="PF00076">
    <property type="entry name" value="RRM_1"/>
    <property type="match status" value="1"/>
</dbReference>
<evidence type="ECO:0000259" key="5">
    <source>
        <dbReference type="PROSITE" id="PS50102"/>
    </source>
</evidence>
<dbReference type="InterPro" id="IPR042525">
    <property type="entry name" value="Rad52_Rad59_Rad22_sf"/>
</dbReference>
<sequence length="265" mass="28743">MARPPLGAELIHFRPPPRGALTAHRRSSACTTVRRCSVSPSEGANRVVVRGFPPKMTHEKLVRVFSECGLIATLVLYTPEDHTQMGYALVQYFSQSEFLQCIHMNDGRNIDGRQLHVYPLPADGKRDQALPEGVTLPASKAIDMMNHFVGYARWSHEVLSVRPLGAVSPGQSEVQMSARVRVTCAGDVTIEQEGIGQGEGDSRDIVGQAMKKAVTNAVKAALSGLVILRWPCGKAVVRLLPDGSSSQAPRDSHDDIISQLCGHST</sequence>
<comment type="similarity">
    <text evidence="1">Belongs to the RAD52 family.</text>
</comment>
<evidence type="ECO:0000313" key="7">
    <source>
        <dbReference type="Proteomes" id="UP001515480"/>
    </source>
</evidence>
<dbReference type="InterPro" id="IPR035979">
    <property type="entry name" value="RBD_domain_sf"/>
</dbReference>
<keyword evidence="7" id="KW-1185">Reference proteome</keyword>
<evidence type="ECO:0000313" key="6">
    <source>
        <dbReference type="EMBL" id="KAL1500406.1"/>
    </source>
</evidence>
<keyword evidence="3" id="KW-0234">DNA repair</keyword>
<dbReference type="GO" id="GO:0006302">
    <property type="term" value="P:double-strand break repair"/>
    <property type="evidence" value="ECO:0007669"/>
    <property type="project" value="UniProtKB-ARBA"/>
</dbReference>
<evidence type="ECO:0000256" key="3">
    <source>
        <dbReference type="ARBA" id="ARBA00023204"/>
    </source>
</evidence>
<comment type="caution">
    <text evidence="6">The sequence shown here is derived from an EMBL/GenBank/DDBJ whole genome shotgun (WGS) entry which is preliminary data.</text>
</comment>
<evidence type="ECO:0000256" key="1">
    <source>
        <dbReference type="ARBA" id="ARBA00006638"/>
    </source>
</evidence>
<proteinExistence type="inferred from homology"/>
<dbReference type="SUPFAM" id="SSF54928">
    <property type="entry name" value="RNA-binding domain, RBD"/>
    <property type="match status" value="1"/>
</dbReference>
<dbReference type="GO" id="GO:0006310">
    <property type="term" value="P:DNA recombination"/>
    <property type="evidence" value="ECO:0007669"/>
    <property type="project" value="UniProtKB-ARBA"/>
</dbReference>
<dbReference type="Pfam" id="PF04098">
    <property type="entry name" value="Rad52_Rad22"/>
    <property type="match status" value="1"/>
</dbReference>
<gene>
    <name evidence="6" type="ORF">AB1Y20_013063</name>
</gene>
<dbReference type="PANTHER" id="PTHR31164:SF1">
    <property type="entry name" value="RAD52 MOTIF-CONTAINING PROTEIN 1"/>
    <property type="match status" value="1"/>
</dbReference>
<dbReference type="InterPro" id="IPR000504">
    <property type="entry name" value="RRM_dom"/>
</dbReference>
<dbReference type="Proteomes" id="UP001515480">
    <property type="component" value="Unassembled WGS sequence"/>
</dbReference>
<feature type="domain" description="RRM" evidence="5">
    <location>
        <begin position="45"/>
        <end position="117"/>
    </location>
</feature>
<organism evidence="6 7">
    <name type="scientific">Prymnesium parvum</name>
    <name type="common">Toxic golden alga</name>
    <dbReference type="NCBI Taxonomy" id="97485"/>
    <lineage>
        <taxon>Eukaryota</taxon>
        <taxon>Haptista</taxon>
        <taxon>Haptophyta</taxon>
        <taxon>Prymnesiophyceae</taxon>
        <taxon>Prymnesiales</taxon>
        <taxon>Prymnesiaceae</taxon>
        <taxon>Prymnesium</taxon>
    </lineage>
</organism>
<dbReference type="EMBL" id="JBGBPQ010000023">
    <property type="protein sequence ID" value="KAL1500406.1"/>
    <property type="molecule type" value="Genomic_DNA"/>
</dbReference>
<dbReference type="Gene3D" id="3.30.390.80">
    <property type="entry name" value="DNA repair protein Rad52/59/22"/>
    <property type="match status" value="1"/>
</dbReference>
<name>A0AB34IM29_PRYPA</name>
<keyword evidence="2" id="KW-0227">DNA damage</keyword>
<dbReference type="GO" id="GO:0003723">
    <property type="term" value="F:RNA binding"/>
    <property type="evidence" value="ECO:0007669"/>
    <property type="project" value="UniProtKB-UniRule"/>
</dbReference>
<accession>A0AB34IM29</accession>
<reference evidence="6 7" key="1">
    <citation type="journal article" date="2024" name="Science">
        <title>Giant polyketide synthase enzymes in the biosynthesis of giant marine polyether toxins.</title>
        <authorList>
            <person name="Fallon T.R."/>
            <person name="Shende V.V."/>
            <person name="Wierzbicki I.H."/>
            <person name="Pendleton A.L."/>
            <person name="Watervoot N.F."/>
            <person name="Auber R.P."/>
            <person name="Gonzalez D.J."/>
            <person name="Wisecaver J.H."/>
            <person name="Moore B.S."/>
        </authorList>
    </citation>
    <scope>NUCLEOTIDE SEQUENCE [LARGE SCALE GENOMIC DNA]</scope>
    <source>
        <strain evidence="6 7">12B1</strain>
    </source>
</reference>
<dbReference type="InterPro" id="IPR041247">
    <property type="entry name" value="Rad52_fam"/>
</dbReference>
<dbReference type="CDD" id="cd00590">
    <property type="entry name" value="RRM_SF"/>
    <property type="match status" value="1"/>
</dbReference>
<dbReference type="InterPro" id="IPR012677">
    <property type="entry name" value="Nucleotide-bd_a/b_plait_sf"/>
</dbReference>
<dbReference type="InterPro" id="IPR040224">
    <property type="entry name" value="RDM1"/>
</dbReference>
<protein>
    <recommendedName>
        <fullName evidence="5">RRM domain-containing protein</fullName>
    </recommendedName>
</protein>
<dbReference type="PANTHER" id="PTHR31164">
    <property type="entry name" value="RAD52 MOTIF-CONTAINING PROTEIN 1"/>
    <property type="match status" value="1"/>
</dbReference>